<evidence type="ECO:0000256" key="2">
    <source>
        <dbReference type="ARBA" id="ARBA00022729"/>
    </source>
</evidence>
<dbReference type="SMART" id="SM00935">
    <property type="entry name" value="OmpH"/>
    <property type="match status" value="1"/>
</dbReference>
<dbReference type="InterPro" id="IPR005632">
    <property type="entry name" value="Chaperone_Skp"/>
</dbReference>
<dbReference type="KEGG" id="aup:AsAng_0011930"/>
<proteinExistence type="inferred from homology"/>
<keyword evidence="4" id="KW-1185">Reference proteome</keyword>
<accession>A0A915YCD4</accession>
<organism evidence="3 4">
    <name type="scientific">Aureispira anguillae</name>
    <dbReference type="NCBI Taxonomy" id="2864201"/>
    <lineage>
        <taxon>Bacteria</taxon>
        <taxon>Pseudomonadati</taxon>
        <taxon>Bacteroidota</taxon>
        <taxon>Saprospiria</taxon>
        <taxon>Saprospirales</taxon>
        <taxon>Saprospiraceae</taxon>
        <taxon>Aureispira</taxon>
    </lineage>
</organism>
<dbReference type="EMBL" id="AP026867">
    <property type="protein sequence ID" value="BDS10485.1"/>
    <property type="molecule type" value="Genomic_DNA"/>
</dbReference>
<name>A0A915YCD4_9BACT</name>
<dbReference type="PANTHER" id="PTHR35089:SF1">
    <property type="entry name" value="CHAPERONE PROTEIN SKP"/>
    <property type="match status" value="1"/>
</dbReference>
<evidence type="ECO:0000313" key="4">
    <source>
        <dbReference type="Proteomes" id="UP001060919"/>
    </source>
</evidence>
<dbReference type="PANTHER" id="PTHR35089">
    <property type="entry name" value="CHAPERONE PROTEIN SKP"/>
    <property type="match status" value="1"/>
</dbReference>
<dbReference type="InterPro" id="IPR024930">
    <property type="entry name" value="Skp_dom_sf"/>
</dbReference>
<dbReference type="AlphaFoldDB" id="A0A915YCD4"/>
<dbReference type="Pfam" id="PF03938">
    <property type="entry name" value="OmpH"/>
    <property type="match status" value="1"/>
</dbReference>
<evidence type="ECO:0000256" key="1">
    <source>
        <dbReference type="ARBA" id="ARBA00009091"/>
    </source>
</evidence>
<dbReference type="Gene3D" id="3.30.910.20">
    <property type="entry name" value="Skp domain"/>
    <property type="match status" value="1"/>
</dbReference>
<gene>
    <name evidence="3" type="ORF">AsAng_0011930</name>
</gene>
<dbReference type="GO" id="GO:0050821">
    <property type="term" value="P:protein stabilization"/>
    <property type="evidence" value="ECO:0007669"/>
    <property type="project" value="TreeGrafter"/>
</dbReference>
<reference evidence="3" key="1">
    <citation type="submission" date="2022-09" db="EMBL/GenBank/DDBJ databases">
        <title>Aureispira anguillicida sp. nov., isolated from Leptocephalus of Japanese eel Anguilla japonica.</title>
        <authorList>
            <person name="Yuasa K."/>
            <person name="Mekata T."/>
            <person name="Ikunari K."/>
        </authorList>
    </citation>
    <scope>NUCLEOTIDE SEQUENCE</scope>
    <source>
        <strain evidence="3">EL160426</strain>
    </source>
</reference>
<evidence type="ECO:0000313" key="3">
    <source>
        <dbReference type="EMBL" id="BDS10485.1"/>
    </source>
</evidence>
<dbReference type="GO" id="GO:0005829">
    <property type="term" value="C:cytosol"/>
    <property type="evidence" value="ECO:0007669"/>
    <property type="project" value="TreeGrafter"/>
</dbReference>
<comment type="similarity">
    <text evidence="1">Belongs to the Skp family.</text>
</comment>
<protein>
    <submittedName>
        <fullName evidence="3">OmpH family outer membrane protein</fullName>
    </submittedName>
</protein>
<sequence length="180" mass="20794">MKRTTLLQLLSVTVLTVWMIWLTIGMNSQPKVAYVHSEYLFENYLGTIESYKVLEAKTKKWGDNLDSLSKSYRATFISYDTHGEKLHLEEKAKLGRKLQQQEQVFNKYHESVEKMKLEEDQKLTQSVIKQIDAYLKEYALKNGYDLIIGAGTSSSLVYGGKGYDVTDDVLNFINQKYRGE</sequence>
<keyword evidence="2" id="KW-0732">Signal</keyword>
<dbReference type="RefSeq" id="WP_264791792.1">
    <property type="nucleotide sequence ID" value="NZ_AP026867.1"/>
</dbReference>
<dbReference type="GO" id="GO:0051082">
    <property type="term" value="F:unfolded protein binding"/>
    <property type="evidence" value="ECO:0007669"/>
    <property type="project" value="InterPro"/>
</dbReference>
<dbReference type="Proteomes" id="UP001060919">
    <property type="component" value="Chromosome"/>
</dbReference>
<dbReference type="SUPFAM" id="SSF111384">
    <property type="entry name" value="OmpH-like"/>
    <property type="match status" value="1"/>
</dbReference>